<organism evidence="2 3">
    <name type="scientific">Rhodopseudomonas faecalis</name>
    <dbReference type="NCBI Taxonomy" id="99655"/>
    <lineage>
        <taxon>Bacteria</taxon>
        <taxon>Pseudomonadati</taxon>
        <taxon>Pseudomonadota</taxon>
        <taxon>Alphaproteobacteria</taxon>
        <taxon>Hyphomicrobiales</taxon>
        <taxon>Nitrobacteraceae</taxon>
        <taxon>Rhodopseudomonas</taxon>
    </lineage>
</organism>
<keyword evidence="1" id="KW-1133">Transmembrane helix</keyword>
<keyword evidence="1" id="KW-0812">Transmembrane</keyword>
<keyword evidence="3" id="KW-1185">Reference proteome</keyword>
<dbReference type="RefSeq" id="WP_181418871.1">
    <property type="nucleotide sequence ID" value="NZ_QJTI01000003.1"/>
</dbReference>
<feature type="transmembrane region" description="Helical" evidence="1">
    <location>
        <begin position="7"/>
        <end position="28"/>
    </location>
</feature>
<sequence>MQKIGTWIVYVVGAVAVGYLLLYVYAWLTAPDLTPGEPIRIFRKHDAPEYS</sequence>
<name>A0A318TI83_9BRAD</name>
<evidence type="ECO:0000313" key="3">
    <source>
        <dbReference type="Proteomes" id="UP000248148"/>
    </source>
</evidence>
<evidence type="ECO:0000313" key="2">
    <source>
        <dbReference type="EMBL" id="PYF04384.1"/>
    </source>
</evidence>
<accession>A0A318TI83</accession>
<proteinExistence type="predicted"/>
<gene>
    <name evidence="2" type="ORF">BJ122_10337</name>
</gene>
<protein>
    <submittedName>
        <fullName evidence="2">Uncharacterized protein</fullName>
    </submittedName>
</protein>
<dbReference type="AlphaFoldDB" id="A0A318TI83"/>
<keyword evidence="1" id="KW-0472">Membrane</keyword>
<reference evidence="2 3" key="1">
    <citation type="submission" date="2018-06" db="EMBL/GenBank/DDBJ databases">
        <title>Genomic Encyclopedia of Archaeal and Bacterial Type Strains, Phase II (KMG-II): from individual species to whole genera.</title>
        <authorList>
            <person name="Goeker M."/>
        </authorList>
    </citation>
    <scope>NUCLEOTIDE SEQUENCE [LARGE SCALE GENOMIC DNA]</scope>
    <source>
        <strain evidence="2 3">JCM 11668</strain>
    </source>
</reference>
<evidence type="ECO:0000256" key="1">
    <source>
        <dbReference type="SAM" id="Phobius"/>
    </source>
</evidence>
<dbReference type="EMBL" id="QJTI01000003">
    <property type="protein sequence ID" value="PYF04384.1"/>
    <property type="molecule type" value="Genomic_DNA"/>
</dbReference>
<dbReference type="Proteomes" id="UP000248148">
    <property type="component" value="Unassembled WGS sequence"/>
</dbReference>
<comment type="caution">
    <text evidence="2">The sequence shown here is derived from an EMBL/GenBank/DDBJ whole genome shotgun (WGS) entry which is preliminary data.</text>
</comment>